<sequence length="161" mass="18930">MDSARDQGMRPATGPTQNCSEPAKKSTWRHGLCPLSVRSMHTFWMASWDRTPERMTTVEQMQQGLDLIYDRHGEVQGGRIRGFPQLWKLESTRDFDRIFTMHHFYPKSVTITIRYTDTWMWEHNEELHIEGAWGKWLVLPSSVSGFCIDIESVKRRKDEVD</sequence>
<dbReference type="Proteomes" id="UP001213799">
    <property type="component" value="Unassembled WGS sequence"/>
</dbReference>
<evidence type="ECO:0000256" key="1">
    <source>
        <dbReference type="SAM" id="MobiDB-lite"/>
    </source>
</evidence>
<keyword evidence="3" id="KW-1185">Reference proteome</keyword>
<gene>
    <name evidence="2" type="ORF">N7537_007360</name>
</gene>
<reference evidence="2" key="2">
    <citation type="submission" date="2023-01" db="EMBL/GenBank/DDBJ databases">
        <authorList>
            <person name="Petersen C."/>
        </authorList>
    </citation>
    <scope>NUCLEOTIDE SEQUENCE</scope>
    <source>
        <strain evidence="2">IBT 12815</strain>
    </source>
</reference>
<dbReference type="RefSeq" id="XP_056750493.1">
    <property type="nucleotide sequence ID" value="XM_056898417.1"/>
</dbReference>
<accession>A0AAD6GZA7</accession>
<evidence type="ECO:0000313" key="3">
    <source>
        <dbReference type="Proteomes" id="UP001213799"/>
    </source>
</evidence>
<protein>
    <submittedName>
        <fullName evidence="2">Uncharacterized protein</fullName>
    </submittedName>
</protein>
<proteinExistence type="predicted"/>
<dbReference type="AlphaFoldDB" id="A0AAD6GZA7"/>
<dbReference type="GeneID" id="81588659"/>
<organism evidence="2 3">
    <name type="scientific">Penicillium hordei</name>
    <dbReference type="NCBI Taxonomy" id="40994"/>
    <lineage>
        <taxon>Eukaryota</taxon>
        <taxon>Fungi</taxon>
        <taxon>Dikarya</taxon>
        <taxon>Ascomycota</taxon>
        <taxon>Pezizomycotina</taxon>
        <taxon>Eurotiomycetes</taxon>
        <taxon>Eurotiomycetidae</taxon>
        <taxon>Eurotiales</taxon>
        <taxon>Aspergillaceae</taxon>
        <taxon>Penicillium</taxon>
    </lineage>
</organism>
<name>A0AAD6GZA7_9EURO</name>
<dbReference type="EMBL" id="JAQJAE010000004">
    <property type="protein sequence ID" value="KAJ5597276.1"/>
    <property type="molecule type" value="Genomic_DNA"/>
</dbReference>
<reference evidence="2" key="1">
    <citation type="journal article" date="2023" name="IMA Fungus">
        <title>Comparative genomic study of the Penicillium genus elucidates a diverse pangenome and 15 lateral gene transfer events.</title>
        <authorList>
            <person name="Petersen C."/>
            <person name="Sorensen T."/>
            <person name="Nielsen M.R."/>
            <person name="Sondergaard T.E."/>
            <person name="Sorensen J.L."/>
            <person name="Fitzpatrick D.A."/>
            <person name="Frisvad J.C."/>
            <person name="Nielsen K.L."/>
        </authorList>
    </citation>
    <scope>NUCLEOTIDE SEQUENCE</scope>
    <source>
        <strain evidence="2">IBT 12815</strain>
    </source>
</reference>
<feature type="region of interest" description="Disordered" evidence="1">
    <location>
        <begin position="1"/>
        <end position="26"/>
    </location>
</feature>
<evidence type="ECO:0000313" key="2">
    <source>
        <dbReference type="EMBL" id="KAJ5597276.1"/>
    </source>
</evidence>
<comment type="caution">
    <text evidence="2">The sequence shown here is derived from an EMBL/GenBank/DDBJ whole genome shotgun (WGS) entry which is preliminary data.</text>
</comment>